<name>A0AC60QA77_IXOPE</name>
<accession>A0AC60QA77</accession>
<proteinExistence type="predicted"/>
<protein>
    <submittedName>
        <fullName evidence="1">Uncharacterized protein</fullName>
    </submittedName>
</protein>
<dbReference type="Proteomes" id="UP000805193">
    <property type="component" value="Unassembled WGS sequence"/>
</dbReference>
<reference evidence="1 2" key="1">
    <citation type="journal article" date="2020" name="Cell">
        <title>Large-Scale Comparative Analyses of Tick Genomes Elucidate Their Genetic Diversity and Vector Capacities.</title>
        <authorList>
            <consortium name="Tick Genome and Microbiome Consortium (TIGMIC)"/>
            <person name="Jia N."/>
            <person name="Wang J."/>
            <person name="Shi W."/>
            <person name="Du L."/>
            <person name="Sun Y."/>
            <person name="Zhan W."/>
            <person name="Jiang J.F."/>
            <person name="Wang Q."/>
            <person name="Zhang B."/>
            <person name="Ji P."/>
            <person name="Bell-Sakyi L."/>
            <person name="Cui X.M."/>
            <person name="Yuan T.T."/>
            <person name="Jiang B.G."/>
            <person name="Yang W.F."/>
            <person name="Lam T.T."/>
            <person name="Chang Q.C."/>
            <person name="Ding S.J."/>
            <person name="Wang X.J."/>
            <person name="Zhu J.G."/>
            <person name="Ruan X.D."/>
            <person name="Zhao L."/>
            <person name="Wei J.T."/>
            <person name="Ye R.Z."/>
            <person name="Que T.C."/>
            <person name="Du C.H."/>
            <person name="Zhou Y.H."/>
            <person name="Cheng J.X."/>
            <person name="Dai P.F."/>
            <person name="Guo W.B."/>
            <person name="Han X.H."/>
            <person name="Huang E.J."/>
            <person name="Li L.F."/>
            <person name="Wei W."/>
            <person name="Gao Y.C."/>
            <person name="Liu J.Z."/>
            <person name="Shao H.Z."/>
            <person name="Wang X."/>
            <person name="Wang C.C."/>
            <person name="Yang T.C."/>
            <person name="Huo Q.B."/>
            <person name="Li W."/>
            <person name="Chen H.Y."/>
            <person name="Chen S.E."/>
            <person name="Zhou L.G."/>
            <person name="Ni X.B."/>
            <person name="Tian J.H."/>
            <person name="Sheng Y."/>
            <person name="Liu T."/>
            <person name="Pan Y.S."/>
            <person name="Xia L.Y."/>
            <person name="Li J."/>
            <person name="Zhao F."/>
            <person name="Cao W.C."/>
        </authorList>
    </citation>
    <scope>NUCLEOTIDE SEQUENCE [LARGE SCALE GENOMIC DNA]</scope>
    <source>
        <strain evidence="1">Iper-2018</strain>
    </source>
</reference>
<evidence type="ECO:0000313" key="2">
    <source>
        <dbReference type="Proteomes" id="UP000805193"/>
    </source>
</evidence>
<gene>
    <name evidence="1" type="ORF">HPB47_023125</name>
</gene>
<keyword evidence="2" id="KW-1185">Reference proteome</keyword>
<organism evidence="1 2">
    <name type="scientific">Ixodes persulcatus</name>
    <name type="common">Taiga tick</name>
    <dbReference type="NCBI Taxonomy" id="34615"/>
    <lineage>
        <taxon>Eukaryota</taxon>
        <taxon>Metazoa</taxon>
        <taxon>Ecdysozoa</taxon>
        <taxon>Arthropoda</taxon>
        <taxon>Chelicerata</taxon>
        <taxon>Arachnida</taxon>
        <taxon>Acari</taxon>
        <taxon>Parasitiformes</taxon>
        <taxon>Ixodida</taxon>
        <taxon>Ixodoidea</taxon>
        <taxon>Ixodidae</taxon>
        <taxon>Ixodinae</taxon>
        <taxon>Ixodes</taxon>
    </lineage>
</organism>
<sequence length="570" mass="61626">MMQTAILPLKRGATVDDIQHQLRGAGKMALVVVPGRAPLCLCCNRTGHIRKLCRAPRCNVCRRFGHMSAESVLLAAALICNNEKVELLMDKAEAQAAARGLNVNASHVETTTARTKKQLRDVLQQNKDLACALEAARARILKLESGKERHDKVYGLCLPQIKAWTEDNMKQVQTILENSLRSIRLVADILTPSQDLTLAEDGDDTGQELLQRSLHPPGSQLVGCPDLMVVEEEEGETDGAEDGDGTAQETQILLSSKVTVRSRRRHHSSPTPESSDEEAVVSPPKLRLSSYESPGGAVQSPSVFECSGSVCLPDEEADERISVAGQATTASPLRELDINEYTMVFGSRPKIARTPERGGSPSSRPEPLPPPRIRMFDRQSSSKQTTSKECVFTIPASPPLPKDAPEPLRPATPSLACRRSSRVQGLPGGTGESEWADEVDAAEVVPPTRRSSFKGSTARRASLPSKNRLTFVVPNQVPAGSRRSSSGRPTAPPVETPPVDSPPGAVTSCGASRRSPRAGISRKVPQEEQQRGKRDHSINRTFRDYLVIALHITVSAAAQVRLLRGAAAVI</sequence>
<comment type="caution">
    <text evidence="1">The sequence shown here is derived from an EMBL/GenBank/DDBJ whole genome shotgun (WGS) entry which is preliminary data.</text>
</comment>
<dbReference type="EMBL" id="JABSTQ010009365">
    <property type="protein sequence ID" value="KAG0429963.1"/>
    <property type="molecule type" value="Genomic_DNA"/>
</dbReference>
<evidence type="ECO:0000313" key="1">
    <source>
        <dbReference type="EMBL" id="KAG0429963.1"/>
    </source>
</evidence>